<dbReference type="GO" id="GO:0008285">
    <property type="term" value="P:negative regulation of cell population proliferation"/>
    <property type="evidence" value="ECO:0007669"/>
    <property type="project" value="TreeGrafter"/>
</dbReference>
<dbReference type="GO" id="GO:0045786">
    <property type="term" value="P:negative regulation of cell cycle"/>
    <property type="evidence" value="ECO:0007669"/>
    <property type="project" value="TreeGrafter"/>
</dbReference>
<comment type="similarity">
    <text evidence="1">Belongs to the NUPR family.</text>
</comment>
<dbReference type="GO" id="GO:0006357">
    <property type="term" value="P:regulation of transcription by RNA polymerase II"/>
    <property type="evidence" value="ECO:0007669"/>
    <property type="project" value="TreeGrafter"/>
</dbReference>
<evidence type="ECO:0000256" key="1">
    <source>
        <dbReference type="ARBA" id="ARBA00009380"/>
    </source>
</evidence>
<dbReference type="GO" id="GO:0005634">
    <property type="term" value="C:nucleus"/>
    <property type="evidence" value="ECO:0007669"/>
    <property type="project" value="TreeGrafter"/>
</dbReference>
<feature type="region of interest" description="Disordered" evidence="2">
    <location>
        <begin position="33"/>
        <end position="77"/>
    </location>
</feature>
<evidence type="ECO:0008006" key="5">
    <source>
        <dbReference type="Google" id="ProtNLM"/>
    </source>
</evidence>
<organism evidence="3 4">
    <name type="scientific">Synaphobranchus kaupii</name>
    <name type="common">Kaup's arrowtooth eel</name>
    <dbReference type="NCBI Taxonomy" id="118154"/>
    <lineage>
        <taxon>Eukaryota</taxon>
        <taxon>Metazoa</taxon>
        <taxon>Chordata</taxon>
        <taxon>Craniata</taxon>
        <taxon>Vertebrata</taxon>
        <taxon>Euteleostomi</taxon>
        <taxon>Actinopterygii</taxon>
        <taxon>Neopterygii</taxon>
        <taxon>Teleostei</taxon>
        <taxon>Anguilliformes</taxon>
        <taxon>Synaphobranchidae</taxon>
        <taxon>Synaphobranchus</taxon>
    </lineage>
</organism>
<reference evidence="3" key="1">
    <citation type="journal article" date="2023" name="Science">
        <title>Genome structures resolve the early diversification of teleost fishes.</title>
        <authorList>
            <person name="Parey E."/>
            <person name="Louis A."/>
            <person name="Montfort J."/>
            <person name="Bouchez O."/>
            <person name="Roques C."/>
            <person name="Iampietro C."/>
            <person name="Lluch J."/>
            <person name="Castinel A."/>
            <person name="Donnadieu C."/>
            <person name="Desvignes T."/>
            <person name="Floi Bucao C."/>
            <person name="Jouanno E."/>
            <person name="Wen M."/>
            <person name="Mejri S."/>
            <person name="Dirks R."/>
            <person name="Jansen H."/>
            <person name="Henkel C."/>
            <person name="Chen W.J."/>
            <person name="Zahm M."/>
            <person name="Cabau C."/>
            <person name="Klopp C."/>
            <person name="Thompson A.W."/>
            <person name="Robinson-Rechavi M."/>
            <person name="Braasch I."/>
            <person name="Lecointre G."/>
            <person name="Bobe J."/>
            <person name="Postlethwait J.H."/>
            <person name="Berthelot C."/>
            <person name="Roest Crollius H."/>
            <person name="Guiguen Y."/>
        </authorList>
    </citation>
    <scope>NUCLEOTIDE SEQUENCE</scope>
    <source>
        <strain evidence="3">WJC10195</strain>
    </source>
</reference>
<dbReference type="InterPro" id="IPR018792">
    <property type="entry name" value="NUPR1-like"/>
</dbReference>
<keyword evidence="4" id="KW-1185">Reference proteome</keyword>
<dbReference type="PANTHER" id="PTHR17149:SF6">
    <property type="entry name" value="NUCLEAR PROTEIN 1"/>
    <property type="match status" value="1"/>
</dbReference>
<dbReference type="PANTHER" id="PTHR17149">
    <property type="entry name" value="NUCLEAR PROTEIN 1 AND 2"/>
    <property type="match status" value="1"/>
</dbReference>
<dbReference type="Proteomes" id="UP001152622">
    <property type="component" value="Unassembled WGS sequence"/>
</dbReference>
<dbReference type="Pfam" id="PF10195">
    <property type="entry name" value="Phospho_p8"/>
    <property type="match status" value="1"/>
</dbReference>
<proteinExistence type="inferred from homology"/>
<evidence type="ECO:0000256" key="2">
    <source>
        <dbReference type="SAM" id="MobiDB-lite"/>
    </source>
</evidence>
<sequence>MSFVEVKNLEPTTFEEHYYDEYEYYNLTDRYSGGASRKGRSKREACCNTNRPNPAGRSQERSIGQLTLATDHGNLSD</sequence>
<evidence type="ECO:0000313" key="4">
    <source>
        <dbReference type="Proteomes" id="UP001152622"/>
    </source>
</evidence>
<comment type="caution">
    <text evidence="3">The sequence shown here is derived from an EMBL/GenBank/DDBJ whole genome shotgun (WGS) entry which is preliminary data.</text>
</comment>
<dbReference type="EMBL" id="JAINUF010000030">
    <property type="protein sequence ID" value="KAJ8332277.1"/>
    <property type="molecule type" value="Genomic_DNA"/>
</dbReference>
<name>A0A9Q1E4V1_SYNKA</name>
<dbReference type="AlphaFoldDB" id="A0A9Q1E4V1"/>
<feature type="compositionally biased region" description="Polar residues" evidence="2">
    <location>
        <begin position="61"/>
        <end position="77"/>
    </location>
</feature>
<accession>A0A9Q1E4V1</accession>
<dbReference type="OrthoDB" id="10030453at2759"/>
<evidence type="ECO:0000313" key="3">
    <source>
        <dbReference type="EMBL" id="KAJ8332277.1"/>
    </source>
</evidence>
<gene>
    <name evidence="3" type="ORF">SKAU_G00427600</name>
</gene>
<protein>
    <recommendedName>
        <fullName evidence="5">Nuclear protein 1</fullName>
    </recommendedName>
</protein>